<evidence type="ECO:0000256" key="13">
    <source>
        <dbReference type="SAM" id="Phobius"/>
    </source>
</evidence>
<comment type="similarity">
    <text evidence="3 12">Belongs to the ExbD/TolR family.</text>
</comment>
<evidence type="ECO:0000313" key="15">
    <source>
        <dbReference type="Proteomes" id="UP000646911"/>
    </source>
</evidence>
<comment type="subunit">
    <text evidence="4">The accessory proteins ExbB and ExbD seem to form a complex with TonB.</text>
</comment>
<dbReference type="Proteomes" id="UP000646911">
    <property type="component" value="Unassembled WGS sequence"/>
</dbReference>
<evidence type="ECO:0000256" key="9">
    <source>
        <dbReference type="ARBA" id="ARBA00022927"/>
    </source>
</evidence>
<evidence type="ECO:0000313" key="14">
    <source>
        <dbReference type="EMBL" id="MBC3906920.1"/>
    </source>
</evidence>
<dbReference type="EMBL" id="JACOFX010000002">
    <property type="protein sequence ID" value="MBC3906920.1"/>
    <property type="molecule type" value="Genomic_DNA"/>
</dbReference>
<reference evidence="14 15" key="1">
    <citation type="submission" date="2020-08" db="EMBL/GenBank/DDBJ databases">
        <title>Novel species isolated from subtropical streams in China.</title>
        <authorList>
            <person name="Lu H."/>
        </authorList>
    </citation>
    <scope>NUCLEOTIDE SEQUENCE [LARGE SCALE GENOMIC DNA]</scope>
    <source>
        <strain evidence="14 15">NL8W</strain>
    </source>
</reference>
<evidence type="ECO:0000256" key="4">
    <source>
        <dbReference type="ARBA" id="ARBA00011471"/>
    </source>
</evidence>
<evidence type="ECO:0000256" key="6">
    <source>
        <dbReference type="ARBA" id="ARBA00022475"/>
    </source>
</evidence>
<keyword evidence="7" id="KW-0997">Cell inner membrane</keyword>
<comment type="caution">
    <text evidence="14">The sequence shown here is derived from an EMBL/GenBank/DDBJ whole genome shotgun (WGS) entry which is preliminary data.</text>
</comment>
<keyword evidence="9 12" id="KW-0653">Protein transport</keyword>
<feature type="transmembrane region" description="Helical" evidence="13">
    <location>
        <begin position="25"/>
        <end position="46"/>
    </location>
</feature>
<dbReference type="Gene3D" id="3.30.420.270">
    <property type="match status" value="1"/>
</dbReference>
<keyword evidence="11 13" id="KW-0472">Membrane</keyword>
<organism evidence="14 15">
    <name type="scientific">Undibacterium umbellatum</name>
    <dbReference type="NCBI Taxonomy" id="2762300"/>
    <lineage>
        <taxon>Bacteria</taxon>
        <taxon>Pseudomonadati</taxon>
        <taxon>Pseudomonadota</taxon>
        <taxon>Betaproteobacteria</taxon>
        <taxon>Burkholderiales</taxon>
        <taxon>Oxalobacteraceae</taxon>
        <taxon>Undibacterium</taxon>
    </lineage>
</organism>
<evidence type="ECO:0000256" key="3">
    <source>
        <dbReference type="ARBA" id="ARBA00005811"/>
    </source>
</evidence>
<evidence type="ECO:0000256" key="5">
    <source>
        <dbReference type="ARBA" id="ARBA00022448"/>
    </source>
</evidence>
<evidence type="ECO:0000256" key="2">
    <source>
        <dbReference type="ARBA" id="ARBA00004249"/>
    </source>
</evidence>
<evidence type="ECO:0000256" key="12">
    <source>
        <dbReference type="RuleBase" id="RU003879"/>
    </source>
</evidence>
<evidence type="ECO:0000256" key="7">
    <source>
        <dbReference type="ARBA" id="ARBA00022519"/>
    </source>
</evidence>
<keyword evidence="8 12" id="KW-0812">Transmembrane</keyword>
<protein>
    <submittedName>
        <fullName evidence="14">Biopolymer transporter ExbD</fullName>
    </submittedName>
</protein>
<dbReference type="PANTHER" id="PTHR30558:SF12">
    <property type="entry name" value="BIOPOLYMER TRANSPORT PROTEIN EXBD"/>
    <property type="match status" value="1"/>
</dbReference>
<evidence type="ECO:0000256" key="10">
    <source>
        <dbReference type="ARBA" id="ARBA00022989"/>
    </source>
</evidence>
<evidence type="ECO:0000256" key="1">
    <source>
        <dbReference type="ARBA" id="ARBA00003540"/>
    </source>
</evidence>
<keyword evidence="10 13" id="KW-1133">Transmembrane helix</keyword>
<keyword evidence="15" id="KW-1185">Reference proteome</keyword>
<evidence type="ECO:0000256" key="11">
    <source>
        <dbReference type="ARBA" id="ARBA00023136"/>
    </source>
</evidence>
<keyword evidence="6" id="KW-1003">Cell membrane</keyword>
<comment type="subcellular location">
    <subcellularLocation>
        <location evidence="2">Cell inner membrane</location>
        <topology evidence="2">Single-pass type II membrane protein</topology>
    </subcellularLocation>
    <subcellularLocation>
        <location evidence="12">Cell membrane</location>
        <topology evidence="12">Single-pass type II membrane protein</topology>
    </subcellularLocation>
</comment>
<keyword evidence="5 12" id="KW-0813">Transport</keyword>
<sequence>MTFGQFHTPRESSSRPLTSMADINVTPMVDVMLVLLVIFIIAAPFMTHAVKLDLPQAQSEAAPEQADTVSISFDADGILYWNNQVLAMMELESKLAAQAKKNKQAEIQLRADKATRYEIIAKVMAAAQSQGMAKISFVTDSKQAKKP</sequence>
<dbReference type="InterPro" id="IPR003400">
    <property type="entry name" value="ExbD"/>
</dbReference>
<dbReference type="Pfam" id="PF02472">
    <property type="entry name" value="ExbD"/>
    <property type="match status" value="1"/>
</dbReference>
<dbReference type="RefSeq" id="WP_186952141.1">
    <property type="nucleotide sequence ID" value="NZ_JACOFX010000002.1"/>
</dbReference>
<comment type="function">
    <text evidence="1">Involved in the TonB-dependent energy-dependent transport of various receptor-bound substrates.</text>
</comment>
<proteinExistence type="inferred from homology"/>
<dbReference type="PANTHER" id="PTHR30558">
    <property type="entry name" value="EXBD MEMBRANE COMPONENT OF PMF-DRIVEN MACROMOLECULE IMPORT SYSTEM"/>
    <property type="match status" value="1"/>
</dbReference>
<gene>
    <name evidence="14" type="ORF">H8L47_05040</name>
</gene>
<name>A0ABR6Z5B6_9BURK</name>
<evidence type="ECO:0000256" key="8">
    <source>
        <dbReference type="ARBA" id="ARBA00022692"/>
    </source>
</evidence>
<accession>A0ABR6Z5B6</accession>